<feature type="region of interest" description="Disordered" evidence="6">
    <location>
        <begin position="94"/>
        <end position="136"/>
    </location>
</feature>
<sequence length="751" mass="82688">MDNSNAARAKSGRWGSACASCASAKAKCLRSDGSSGSACDRCKRLFKECTDQIHHPRKKRASKPSRTAQLEERLNGLVDLLSASGELPLAEASGIKFGPAPSSLPDRGTRTGMSSPARDDSHERSPASHGDSSSGGLISVPSTYNCYAPPRCICRVDEGSAPAQTESDEQLLATYQAYLTPTFPYVIIPRTTSPRMLQSTRPFLWAAIKKVATLNSIWSMKAQMYAMIRHLSEHMLVRSERSLDLLQGIIVILGWYQHHCMMHAQMNNLVHLAASLVADLGLNRPPGVQERTAALVMEPEEPPPRTNEERRALLAVWYLTSTISIGYQKIDAMKFSPYVQECLRDLEASMEYESDSFLIYTLRLQNLTQQVRDMNLRCGEPEDIPGIPRAPNSAYQLAFQTELDRIRASLPQELKENRILGCQIQTAMLHLYEPPVLDASLLKKMANTADIASSLDTFYRSGRALRCWFDNWLSMPVESYLYVPLPTCSQLVYAIIILVRWSKLVGPGVLQHEHNSADNIGVPSGPPMDPSSRLPLPLTSSFGVGLAPPPEFGISRDPGAGTVASGHKQAQSNVSSTGENAPFLTAFRAHVLSQPDLSIDILGILAALATQFNRVNEEMTKSWGGVWQNNIWDLSAKKVLVSRTKVERWARMMSASAMNSREDTNKNANSDGTRLVPYGQVTTPGVMPRMGPAEPLGFGAGSEPDCSLPGWDYPNAWFNNLFDHVDPSLWFDDTADWSGVVMQPMGTSMLQ</sequence>
<dbReference type="PANTHER" id="PTHR31845">
    <property type="entry name" value="FINGER DOMAIN PROTEIN, PUTATIVE-RELATED"/>
    <property type="match status" value="1"/>
</dbReference>
<keyword evidence="9" id="KW-1185">Reference proteome</keyword>
<dbReference type="GO" id="GO:0005634">
    <property type="term" value="C:nucleus"/>
    <property type="evidence" value="ECO:0007669"/>
    <property type="project" value="UniProtKB-SubCell"/>
</dbReference>
<evidence type="ECO:0000313" key="8">
    <source>
        <dbReference type="EMBL" id="KAJ9150447.1"/>
    </source>
</evidence>
<protein>
    <submittedName>
        <fullName evidence="8">Transcriptional regulator WAR1</fullName>
    </submittedName>
</protein>
<gene>
    <name evidence="8" type="ORF">NKR23_g3843</name>
</gene>
<dbReference type="PANTHER" id="PTHR31845:SF10">
    <property type="entry name" value="ZN(II)2CYS6 TRANSCRIPTION FACTOR (EUROFUNG)"/>
    <property type="match status" value="1"/>
</dbReference>
<evidence type="ECO:0000259" key="7">
    <source>
        <dbReference type="PROSITE" id="PS00463"/>
    </source>
</evidence>
<dbReference type="EMBL" id="JANBVO010000008">
    <property type="protein sequence ID" value="KAJ9150447.1"/>
    <property type="molecule type" value="Genomic_DNA"/>
</dbReference>
<keyword evidence="2" id="KW-0805">Transcription regulation</keyword>
<reference evidence="8" key="1">
    <citation type="submission" date="2022-07" db="EMBL/GenBank/DDBJ databases">
        <title>Fungi with potential for degradation of polypropylene.</title>
        <authorList>
            <person name="Gostincar C."/>
        </authorList>
    </citation>
    <scope>NUCLEOTIDE SEQUENCE</scope>
    <source>
        <strain evidence="8">EXF-13308</strain>
    </source>
</reference>
<dbReference type="GO" id="GO:0000981">
    <property type="term" value="F:DNA-binding transcription factor activity, RNA polymerase II-specific"/>
    <property type="evidence" value="ECO:0007669"/>
    <property type="project" value="InterPro"/>
</dbReference>
<comment type="caution">
    <text evidence="8">The sequence shown here is derived from an EMBL/GenBank/DDBJ whole genome shotgun (WGS) entry which is preliminary data.</text>
</comment>
<keyword evidence="4" id="KW-0804">Transcription</keyword>
<dbReference type="GO" id="GO:0008270">
    <property type="term" value="F:zinc ion binding"/>
    <property type="evidence" value="ECO:0007669"/>
    <property type="project" value="InterPro"/>
</dbReference>
<accession>A0AA38RKM8</accession>
<comment type="subcellular location">
    <subcellularLocation>
        <location evidence="1">Nucleus</location>
    </subcellularLocation>
</comment>
<keyword evidence="5" id="KW-0539">Nucleus</keyword>
<dbReference type="CDD" id="cd12148">
    <property type="entry name" value="fungal_TF_MHR"/>
    <property type="match status" value="1"/>
</dbReference>
<name>A0AA38RKM8_9PEZI</name>
<evidence type="ECO:0000256" key="4">
    <source>
        <dbReference type="ARBA" id="ARBA00023163"/>
    </source>
</evidence>
<evidence type="ECO:0000256" key="3">
    <source>
        <dbReference type="ARBA" id="ARBA00023125"/>
    </source>
</evidence>
<evidence type="ECO:0000256" key="5">
    <source>
        <dbReference type="ARBA" id="ARBA00023242"/>
    </source>
</evidence>
<dbReference type="Proteomes" id="UP001174694">
    <property type="component" value="Unassembled WGS sequence"/>
</dbReference>
<dbReference type="Gene3D" id="4.10.240.10">
    <property type="entry name" value="Zn(2)-C6 fungal-type DNA-binding domain"/>
    <property type="match status" value="1"/>
</dbReference>
<keyword evidence="3" id="KW-0238">DNA-binding</keyword>
<dbReference type="InterPro" id="IPR036864">
    <property type="entry name" value="Zn2-C6_fun-type_DNA-bd_sf"/>
</dbReference>
<dbReference type="AlphaFoldDB" id="A0AA38RKM8"/>
<feature type="region of interest" description="Disordered" evidence="6">
    <location>
        <begin position="657"/>
        <end position="677"/>
    </location>
</feature>
<evidence type="ECO:0000256" key="2">
    <source>
        <dbReference type="ARBA" id="ARBA00023015"/>
    </source>
</evidence>
<evidence type="ECO:0000256" key="6">
    <source>
        <dbReference type="SAM" id="MobiDB-lite"/>
    </source>
</evidence>
<organism evidence="8 9">
    <name type="scientific">Pleurostoma richardsiae</name>
    <dbReference type="NCBI Taxonomy" id="41990"/>
    <lineage>
        <taxon>Eukaryota</taxon>
        <taxon>Fungi</taxon>
        <taxon>Dikarya</taxon>
        <taxon>Ascomycota</taxon>
        <taxon>Pezizomycotina</taxon>
        <taxon>Sordariomycetes</taxon>
        <taxon>Sordariomycetidae</taxon>
        <taxon>Calosphaeriales</taxon>
        <taxon>Pleurostomataceae</taxon>
        <taxon>Pleurostoma</taxon>
    </lineage>
</organism>
<proteinExistence type="predicted"/>
<evidence type="ECO:0000256" key="1">
    <source>
        <dbReference type="ARBA" id="ARBA00004123"/>
    </source>
</evidence>
<dbReference type="PROSITE" id="PS00463">
    <property type="entry name" value="ZN2_CY6_FUNGAL_1"/>
    <property type="match status" value="1"/>
</dbReference>
<feature type="compositionally biased region" description="Basic and acidic residues" evidence="6">
    <location>
        <begin position="117"/>
        <end position="126"/>
    </location>
</feature>
<dbReference type="InterPro" id="IPR051089">
    <property type="entry name" value="prtT"/>
</dbReference>
<dbReference type="GO" id="GO:0000976">
    <property type="term" value="F:transcription cis-regulatory region binding"/>
    <property type="evidence" value="ECO:0007669"/>
    <property type="project" value="TreeGrafter"/>
</dbReference>
<feature type="domain" description="Zn(2)-C6 fungal-type" evidence="7">
    <location>
        <begin position="17"/>
        <end position="49"/>
    </location>
</feature>
<dbReference type="InterPro" id="IPR001138">
    <property type="entry name" value="Zn2Cys6_DnaBD"/>
</dbReference>
<evidence type="ECO:0000313" key="9">
    <source>
        <dbReference type="Proteomes" id="UP001174694"/>
    </source>
</evidence>